<dbReference type="HOGENOM" id="CLU_011847_0_0_11"/>
<dbReference type="STRING" id="1200352.A606_00645"/>
<dbReference type="RefSeq" id="WP_020440149.1">
    <property type="nucleotide sequence ID" value="NC_021663.1"/>
</dbReference>
<dbReference type="InterPro" id="IPR002035">
    <property type="entry name" value="VWF_A"/>
</dbReference>
<dbReference type="Gene3D" id="3.40.50.410">
    <property type="entry name" value="von Willebrand factor, type A domain"/>
    <property type="match status" value="1"/>
</dbReference>
<proteinExistence type="predicted"/>
<evidence type="ECO:0000313" key="6">
    <source>
        <dbReference type="Proteomes" id="UP000014809"/>
    </source>
</evidence>
<keyword evidence="6" id="KW-1185">Reference proteome</keyword>
<dbReference type="AlphaFoldDB" id="S4XBD8"/>
<dbReference type="eggNOG" id="ENOG502Z9PW">
    <property type="taxonomic scope" value="Bacteria"/>
</dbReference>
<feature type="transmembrane region" description="Helical" evidence="2">
    <location>
        <begin position="635"/>
        <end position="658"/>
    </location>
</feature>
<dbReference type="PATRIC" id="fig|1200352.3.peg.124"/>
<keyword evidence="2" id="KW-1133">Transmembrane helix</keyword>
<dbReference type="PROSITE" id="PS50234">
    <property type="entry name" value="VWFA"/>
    <property type="match status" value="1"/>
</dbReference>
<dbReference type="InterPro" id="IPR036465">
    <property type="entry name" value="vWFA_dom_sf"/>
</dbReference>
<evidence type="ECO:0000256" key="1">
    <source>
        <dbReference type="SAM" id="MobiDB-lite"/>
    </source>
</evidence>
<feature type="domain" description="VWFA" evidence="4">
    <location>
        <begin position="61"/>
        <end position="277"/>
    </location>
</feature>
<dbReference type="Proteomes" id="UP000014809">
    <property type="component" value="Chromosome"/>
</dbReference>
<protein>
    <recommendedName>
        <fullName evidence="4">VWFA domain-containing protein</fullName>
    </recommendedName>
</protein>
<evidence type="ECO:0000256" key="2">
    <source>
        <dbReference type="SAM" id="Phobius"/>
    </source>
</evidence>
<feature type="chain" id="PRO_5004533765" description="VWFA domain-containing protein" evidence="3">
    <location>
        <begin position="35"/>
        <end position="900"/>
    </location>
</feature>
<evidence type="ECO:0000259" key="4">
    <source>
        <dbReference type="PROSITE" id="PS50234"/>
    </source>
</evidence>
<keyword evidence="2" id="KW-0472">Membrane</keyword>
<reference evidence="5 6" key="1">
    <citation type="submission" date="2012-06" db="EMBL/GenBank/DDBJ databases">
        <title>Complete genome sequence of Corynebacterium terpenotabidum Y-11 (=DSM 44721).</title>
        <authorList>
            <person name="Ruckert C."/>
            <person name="Albersmeier A."/>
            <person name="Al-Dilaimi A."/>
            <person name="Szczepanowski R."/>
            <person name="Kalinowski J."/>
        </authorList>
    </citation>
    <scope>NUCLEOTIDE SEQUENCE [LARGE SCALE GENOMIC DNA]</scope>
    <source>
        <strain evidence="5 6">Y-11</strain>
    </source>
</reference>
<sequence length="900" mass="91570">MTSTQSRVGRIASALGTTVLLAGAALLGASPAAAQTTGISEDGQNNINALGSCIAATKSANILLILDQSASLKGFDDKTATDPDNVRVDATRDLVQQLSTHATDLGADINVKLAGFGEGYHNATGDYGDWVNVGEDADKLESAISGFNARNADMYTNYGDALAGASREFAGAPTTDGKQSDCQAVLFFSDGKVTAPGVDDDEAAASVCRADSPLVALRNSGVHFFTVGLIPTDESDSPRELLTEMAEGTCGGGTPNGAFFDAGTDPSGLLAAFRSFIPTSNSVDATLSMKEPTKFTLDNSIDTVRLSALPTSSIDGQVTPVLTAPGGQQVSLDAEASTVGDAQIHVAPESGVVNGAVTAELSLPAGGDWAGEWSFGYDAPTADDDSYKVRVTLAPGLSVQVDELTDSQTTGLKSDAELHATLVDKNGEPRQLDGDALLTATFTSSDGTDVELGQQSAADGTPVAFSLDKITEATSGRIAFRADITTKAADNAPGTQLSPVTVDFAVTVTPVNMPTLGSADLSIDSTETTIEIPVTGPGSVWLNSTELSSGDDGVALPDGVGTVEISSDYADAASALELDEGEEGVLPVTLKTSDLADGRISVTPQVHLVSDDGETESDVDVPLSGNMTAPVNTGVFIGALIGVLLLAILIPLAVLYIMKAITGRIPSSPGIHAVRIPVAVERGRLLRTDTGGDFRIGYDELLGSGRTVASGREVNLAGVPVRVKLGKNPLTAPLAVVDAPAPSISDEGQQVGTAARLPLAVHNHWFVLGTPGDPTHGEVVLAVDEFTTEGRVSELAGKIGTDTPELLERLAATPVPGPGTTRRGRKGKGNAVPTVAQENYPGSGFPGGDGYPPTTGFPPTTGGPTSFGGQSGPTGGGFPGAGGTGGTWGSGPGTPSSFGR</sequence>
<feature type="compositionally biased region" description="Low complexity" evidence="1">
    <location>
        <begin position="851"/>
        <end position="864"/>
    </location>
</feature>
<name>S4XBD8_9CORY</name>
<keyword evidence="3" id="KW-0732">Signal</keyword>
<dbReference type="KEGG" id="cter:A606_00645"/>
<dbReference type="SUPFAM" id="SSF53300">
    <property type="entry name" value="vWA-like"/>
    <property type="match status" value="1"/>
</dbReference>
<feature type="region of interest" description="Disordered" evidence="1">
    <location>
        <begin position="812"/>
        <end position="900"/>
    </location>
</feature>
<feature type="compositionally biased region" description="Gly residues" evidence="1">
    <location>
        <begin position="865"/>
        <end position="892"/>
    </location>
</feature>
<dbReference type="EMBL" id="CP003696">
    <property type="protein sequence ID" value="AGP29784.1"/>
    <property type="molecule type" value="Genomic_DNA"/>
</dbReference>
<accession>S4XBD8</accession>
<gene>
    <name evidence="5" type="ORF">A606_00645</name>
</gene>
<keyword evidence="2" id="KW-0812">Transmembrane</keyword>
<organism evidence="5 6">
    <name type="scientific">Corynebacterium terpenotabidum Y-11</name>
    <dbReference type="NCBI Taxonomy" id="1200352"/>
    <lineage>
        <taxon>Bacteria</taxon>
        <taxon>Bacillati</taxon>
        <taxon>Actinomycetota</taxon>
        <taxon>Actinomycetes</taxon>
        <taxon>Mycobacteriales</taxon>
        <taxon>Corynebacteriaceae</taxon>
        <taxon>Corynebacterium</taxon>
    </lineage>
</organism>
<feature type="signal peptide" evidence="3">
    <location>
        <begin position="1"/>
        <end position="34"/>
    </location>
</feature>
<evidence type="ECO:0000313" key="5">
    <source>
        <dbReference type="EMBL" id="AGP29784.1"/>
    </source>
</evidence>
<dbReference type="CDD" id="cd00198">
    <property type="entry name" value="vWFA"/>
    <property type="match status" value="1"/>
</dbReference>
<evidence type="ECO:0000256" key="3">
    <source>
        <dbReference type="SAM" id="SignalP"/>
    </source>
</evidence>
<dbReference type="OrthoDB" id="4424690at2"/>